<dbReference type="EMBL" id="BEDT01000002">
    <property type="protein sequence ID" value="GAX47303.1"/>
    <property type="molecule type" value="Genomic_DNA"/>
</dbReference>
<organism evidence="1 2">
    <name type="scientific">Pseudolactococcus reticulitermitis</name>
    <dbReference type="NCBI Taxonomy" id="2025039"/>
    <lineage>
        <taxon>Bacteria</taxon>
        <taxon>Bacillati</taxon>
        <taxon>Bacillota</taxon>
        <taxon>Bacilli</taxon>
        <taxon>Lactobacillales</taxon>
        <taxon>Streptococcaceae</taxon>
        <taxon>Pseudolactococcus</taxon>
    </lineage>
</organism>
<dbReference type="RefSeq" id="WP_096761350.1">
    <property type="nucleotide sequence ID" value="NZ_BEDT01000002.1"/>
</dbReference>
<evidence type="ECO:0000313" key="1">
    <source>
        <dbReference type="EMBL" id="GAX47303.1"/>
    </source>
</evidence>
<proteinExistence type="predicted"/>
<accession>A0A224XCE5</accession>
<dbReference type="Proteomes" id="UP000218689">
    <property type="component" value="Unassembled WGS sequence"/>
</dbReference>
<reference evidence="2" key="1">
    <citation type="submission" date="2017-08" db="EMBL/GenBank/DDBJ databases">
        <title>Draft genome sequence of Lactococcus sp. strain Rs-Y01, isolated from the gut of the lower termite Reticulitermes speratus.</title>
        <authorList>
            <person name="Ohkuma M."/>
            <person name="Yuki M."/>
        </authorList>
    </citation>
    <scope>NUCLEOTIDE SEQUENCE [LARGE SCALE GENOMIC DNA]</scope>
    <source>
        <strain evidence="2">Rs-Y01</strain>
    </source>
</reference>
<keyword evidence="2" id="KW-1185">Reference proteome</keyword>
<evidence type="ECO:0000313" key="2">
    <source>
        <dbReference type="Proteomes" id="UP000218689"/>
    </source>
</evidence>
<name>A0A224XCE5_9LACT</name>
<dbReference type="AlphaFoldDB" id="A0A224XCE5"/>
<comment type="caution">
    <text evidence="1">The sequence shown here is derived from an EMBL/GenBank/DDBJ whole genome shotgun (WGS) entry which is preliminary data.</text>
</comment>
<gene>
    <name evidence="1" type="ORF">RsY01_902</name>
</gene>
<dbReference type="OrthoDB" id="2229917at2"/>
<evidence type="ECO:0008006" key="3">
    <source>
        <dbReference type="Google" id="ProtNLM"/>
    </source>
</evidence>
<protein>
    <recommendedName>
        <fullName evidence="3">Ribbon-helix-helix protein CopG domain-containing protein</fullName>
    </recommendedName>
</protein>
<sequence>MGRPPSSNPKGVPTTIRLDEKTDKFLKKYSEIEKVSKAETVRRGLEKLEKEWKK</sequence>